<dbReference type="RefSeq" id="WP_142621979.1">
    <property type="nucleotide sequence ID" value="NZ_VIRM01000034.1"/>
</dbReference>
<dbReference type="AlphaFoldDB" id="A0A544YNF6"/>
<sequence>MILILSDRQDSAVRRVLPEIVPVAWWDGGESAAGSRATAVAEGERVVADPDGARAPVEESAGPPAGDAIAAWPAA</sequence>
<comment type="caution">
    <text evidence="2">The sequence shown here is derived from an EMBL/GenBank/DDBJ whole genome shotgun (WGS) entry which is preliminary data.</text>
</comment>
<dbReference type="EMBL" id="VIRM01000034">
    <property type="protein sequence ID" value="TQS18257.1"/>
    <property type="molecule type" value="Genomic_DNA"/>
</dbReference>
<feature type="region of interest" description="Disordered" evidence="1">
    <location>
        <begin position="50"/>
        <end position="75"/>
    </location>
</feature>
<accession>A0A544YNF6</accession>
<evidence type="ECO:0000256" key="1">
    <source>
        <dbReference type="SAM" id="MobiDB-lite"/>
    </source>
</evidence>
<name>A0A544YNF6_9ACTN</name>
<feature type="compositionally biased region" description="Low complexity" evidence="1">
    <location>
        <begin position="61"/>
        <end position="75"/>
    </location>
</feature>
<reference evidence="2 3" key="1">
    <citation type="submission" date="2019-07" db="EMBL/GenBank/DDBJ databases">
        <title>Microbispora hainanensis DSM 45428.</title>
        <authorList>
            <person name="Thawai C."/>
        </authorList>
    </citation>
    <scope>NUCLEOTIDE SEQUENCE [LARGE SCALE GENOMIC DNA]</scope>
    <source>
        <strain evidence="2 3">DSM 45428</strain>
    </source>
</reference>
<evidence type="ECO:0000313" key="2">
    <source>
        <dbReference type="EMBL" id="TQS18257.1"/>
    </source>
</evidence>
<protein>
    <submittedName>
        <fullName evidence="2">Uncharacterized protein</fullName>
    </submittedName>
</protein>
<proteinExistence type="predicted"/>
<gene>
    <name evidence="2" type="ORF">FLX08_25125</name>
</gene>
<evidence type="ECO:0000313" key="3">
    <source>
        <dbReference type="Proteomes" id="UP000316541"/>
    </source>
</evidence>
<organism evidence="2 3">
    <name type="scientific">Microbispora hainanensis</name>
    <dbReference type="NCBI Taxonomy" id="568844"/>
    <lineage>
        <taxon>Bacteria</taxon>
        <taxon>Bacillati</taxon>
        <taxon>Actinomycetota</taxon>
        <taxon>Actinomycetes</taxon>
        <taxon>Streptosporangiales</taxon>
        <taxon>Streptosporangiaceae</taxon>
        <taxon>Microbispora</taxon>
    </lineage>
</organism>
<dbReference type="Proteomes" id="UP000316541">
    <property type="component" value="Unassembled WGS sequence"/>
</dbReference>